<dbReference type="Gramene" id="TKW03643">
    <property type="protein sequence ID" value="TKW03643"/>
    <property type="gene ID" value="SEVIR_7G054100v2"/>
</dbReference>
<evidence type="ECO:0000313" key="3">
    <source>
        <dbReference type="Proteomes" id="UP000298652"/>
    </source>
</evidence>
<sequence>MTKEYNPINASSSPLATQQIQLSQMELQQQHHILPLVALLIATFFFVGAPSLAQDATPSLHPVVLVPGNTCGQLDARLTDEYEPPTPACGIPKQGRGWFRLWENFTALQEDPSLLPCYADQLRLVYDPVAGDYRNLPGVKTRVVAFGTTRSFRFDDPARKNVCMEGLVDALEGVGYVEGANLFGAPYDFRYAPAAAGLSSEVFSDFSSSLKLLVERASERNGNKPVILVTHSMGGLFTMVFLDRSPLAWRRRYVKHLVMLCLGVGGSPLNMWPLAFDTLSPPSLPGTVLTYGNRSFASMFSLLPSPKVYGDTPLVITGAKNYSADNMVEYLAAVGLSEEQVALYRTRALPLTLNLRAPLVPMTSINGIGVPTIDRLVFLDGNFTAKPELVNGDGDGQINLQTVLALERLVGGDPDQPYFKSILIPNTTHKGMISDELALKRVVSEILGAN</sequence>
<dbReference type="Gene3D" id="3.40.50.1820">
    <property type="entry name" value="alpha/beta hydrolase"/>
    <property type="match status" value="1"/>
</dbReference>
<dbReference type="PANTHER" id="PTHR11440">
    <property type="entry name" value="LECITHIN-CHOLESTEROL ACYLTRANSFERASE-RELATED"/>
    <property type="match status" value="1"/>
</dbReference>
<dbReference type="Proteomes" id="UP000298652">
    <property type="component" value="Chromosome 7"/>
</dbReference>
<dbReference type="OMA" id="PGNTCGQ"/>
<feature type="transmembrane region" description="Helical" evidence="1">
    <location>
        <begin position="33"/>
        <end position="53"/>
    </location>
</feature>
<dbReference type="GO" id="GO:0006629">
    <property type="term" value="P:lipid metabolic process"/>
    <property type="evidence" value="ECO:0007669"/>
    <property type="project" value="InterPro"/>
</dbReference>
<dbReference type="GO" id="GO:0008374">
    <property type="term" value="F:O-acyltransferase activity"/>
    <property type="evidence" value="ECO:0007669"/>
    <property type="project" value="InterPro"/>
</dbReference>
<proteinExistence type="predicted"/>
<dbReference type="InterPro" id="IPR029058">
    <property type="entry name" value="AB_hydrolase_fold"/>
</dbReference>
<keyword evidence="1" id="KW-0812">Transmembrane</keyword>
<dbReference type="EMBL" id="CM016558">
    <property type="protein sequence ID" value="TKW03643.1"/>
    <property type="molecule type" value="Genomic_DNA"/>
</dbReference>
<organism evidence="2 3">
    <name type="scientific">Setaria viridis</name>
    <name type="common">Green bristlegrass</name>
    <name type="synonym">Setaria italica subsp. viridis</name>
    <dbReference type="NCBI Taxonomy" id="4556"/>
    <lineage>
        <taxon>Eukaryota</taxon>
        <taxon>Viridiplantae</taxon>
        <taxon>Streptophyta</taxon>
        <taxon>Embryophyta</taxon>
        <taxon>Tracheophyta</taxon>
        <taxon>Spermatophyta</taxon>
        <taxon>Magnoliopsida</taxon>
        <taxon>Liliopsida</taxon>
        <taxon>Poales</taxon>
        <taxon>Poaceae</taxon>
        <taxon>PACMAD clade</taxon>
        <taxon>Panicoideae</taxon>
        <taxon>Panicodae</taxon>
        <taxon>Paniceae</taxon>
        <taxon>Cenchrinae</taxon>
        <taxon>Setaria</taxon>
    </lineage>
</organism>
<keyword evidence="1" id="KW-0472">Membrane</keyword>
<dbReference type="AlphaFoldDB" id="A0A4U6TRH6"/>
<protein>
    <recommendedName>
        <fullName evidence="4">Lecithin-cholesterol acyltransferase</fullName>
    </recommendedName>
</protein>
<keyword evidence="3" id="KW-1185">Reference proteome</keyword>
<reference evidence="2" key="1">
    <citation type="submission" date="2019-03" db="EMBL/GenBank/DDBJ databases">
        <title>WGS assembly of Setaria viridis.</title>
        <authorList>
            <person name="Huang P."/>
            <person name="Jenkins J."/>
            <person name="Grimwood J."/>
            <person name="Barry K."/>
            <person name="Healey A."/>
            <person name="Mamidi S."/>
            <person name="Sreedasyam A."/>
            <person name="Shu S."/>
            <person name="Feldman M."/>
            <person name="Wu J."/>
            <person name="Yu Y."/>
            <person name="Chen C."/>
            <person name="Johnson J."/>
            <person name="Rokhsar D."/>
            <person name="Baxter I."/>
            <person name="Schmutz J."/>
            <person name="Brutnell T."/>
            <person name="Kellogg E."/>
        </authorList>
    </citation>
    <scope>NUCLEOTIDE SEQUENCE [LARGE SCALE GENOMIC DNA]</scope>
</reference>
<keyword evidence="1" id="KW-1133">Transmembrane helix</keyword>
<gene>
    <name evidence="2" type="ORF">SEVIR_7G054100v2</name>
</gene>
<evidence type="ECO:0000313" key="2">
    <source>
        <dbReference type="EMBL" id="TKW03643.1"/>
    </source>
</evidence>
<evidence type="ECO:0008006" key="4">
    <source>
        <dbReference type="Google" id="ProtNLM"/>
    </source>
</evidence>
<dbReference type="Pfam" id="PF02450">
    <property type="entry name" value="LCAT"/>
    <property type="match status" value="1"/>
</dbReference>
<dbReference type="SUPFAM" id="SSF53474">
    <property type="entry name" value="alpha/beta-Hydrolases"/>
    <property type="match status" value="1"/>
</dbReference>
<accession>A0A4U6TRH6</accession>
<evidence type="ECO:0000256" key="1">
    <source>
        <dbReference type="SAM" id="Phobius"/>
    </source>
</evidence>
<dbReference type="InterPro" id="IPR003386">
    <property type="entry name" value="LACT/PDAT_acylTrfase"/>
</dbReference>
<name>A0A4U6TRH6_SETVI</name>